<organism evidence="1 2">
    <name type="scientific">Aldrovandia affinis</name>
    <dbReference type="NCBI Taxonomy" id="143900"/>
    <lineage>
        <taxon>Eukaryota</taxon>
        <taxon>Metazoa</taxon>
        <taxon>Chordata</taxon>
        <taxon>Craniata</taxon>
        <taxon>Vertebrata</taxon>
        <taxon>Euteleostomi</taxon>
        <taxon>Actinopterygii</taxon>
        <taxon>Neopterygii</taxon>
        <taxon>Teleostei</taxon>
        <taxon>Notacanthiformes</taxon>
        <taxon>Halosauridae</taxon>
        <taxon>Aldrovandia</taxon>
    </lineage>
</organism>
<accession>A0AAD7WXI0</accession>
<proteinExistence type="predicted"/>
<evidence type="ECO:0000313" key="1">
    <source>
        <dbReference type="EMBL" id="KAJ8411869.1"/>
    </source>
</evidence>
<dbReference type="EMBL" id="JAINUG010000021">
    <property type="protein sequence ID" value="KAJ8411869.1"/>
    <property type="molecule type" value="Genomic_DNA"/>
</dbReference>
<protein>
    <submittedName>
        <fullName evidence="1">Uncharacterized protein</fullName>
    </submittedName>
</protein>
<gene>
    <name evidence="1" type="ORF">AAFF_G00155070</name>
</gene>
<keyword evidence="2" id="KW-1185">Reference proteome</keyword>
<comment type="caution">
    <text evidence="1">The sequence shown here is derived from an EMBL/GenBank/DDBJ whole genome shotgun (WGS) entry which is preliminary data.</text>
</comment>
<dbReference type="AlphaFoldDB" id="A0AAD7WXI0"/>
<evidence type="ECO:0000313" key="2">
    <source>
        <dbReference type="Proteomes" id="UP001221898"/>
    </source>
</evidence>
<dbReference type="Proteomes" id="UP001221898">
    <property type="component" value="Unassembled WGS sequence"/>
</dbReference>
<name>A0AAD7WXI0_9TELE</name>
<reference evidence="1" key="1">
    <citation type="journal article" date="2023" name="Science">
        <title>Genome structures resolve the early diversification of teleost fishes.</title>
        <authorList>
            <person name="Parey E."/>
            <person name="Louis A."/>
            <person name="Montfort J."/>
            <person name="Bouchez O."/>
            <person name="Roques C."/>
            <person name="Iampietro C."/>
            <person name="Lluch J."/>
            <person name="Castinel A."/>
            <person name="Donnadieu C."/>
            <person name="Desvignes T."/>
            <person name="Floi Bucao C."/>
            <person name="Jouanno E."/>
            <person name="Wen M."/>
            <person name="Mejri S."/>
            <person name="Dirks R."/>
            <person name="Jansen H."/>
            <person name="Henkel C."/>
            <person name="Chen W.J."/>
            <person name="Zahm M."/>
            <person name="Cabau C."/>
            <person name="Klopp C."/>
            <person name="Thompson A.W."/>
            <person name="Robinson-Rechavi M."/>
            <person name="Braasch I."/>
            <person name="Lecointre G."/>
            <person name="Bobe J."/>
            <person name="Postlethwait J.H."/>
            <person name="Berthelot C."/>
            <person name="Roest Crollius H."/>
            <person name="Guiguen Y."/>
        </authorList>
    </citation>
    <scope>NUCLEOTIDE SEQUENCE</scope>
    <source>
        <strain evidence="1">NC1722</strain>
    </source>
</reference>
<sequence>MDTSLAGWTGLWAMETLRLEQLQRMGNALRPGPEPTVTRQEFCQNSMFVLGYDRSLAFCLPLPAHRRCSLPGPCQRLHMSALTTKSTASTSSLHSRQRALAFEFTPSSAQSSIAPYPQLELLTRRN</sequence>